<feature type="compositionally biased region" description="Polar residues" evidence="1">
    <location>
        <begin position="1"/>
        <end position="31"/>
    </location>
</feature>
<dbReference type="OrthoDB" id="5563754at2759"/>
<reference evidence="4" key="1">
    <citation type="journal article" date="2014" name="Genome Announc.">
        <title>Draft genome sequence of Colletotrichum sublineola, a destructive pathogen of cultivated sorghum.</title>
        <authorList>
            <person name="Baroncelli R."/>
            <person name="Sanz-Martin J.M."/>
            <person name="Rech G.E."/>
            <person name="Sukno S.A."/>
            <person name="Thon M.R."/>
        </authorList>
    </citation>
    <scope>NUCLEOTIDE SEQUENCE [LARGE SCALE GENOMIC DNA]</scope>
    <source>
        <strain evidence="4">TX430BB</strain>
    </source>
</reference>
<accession>A0A066XX67</accession>
<feature type="compositionally biased region" description="Polar residues" evidence="1">
    <location>
        <begin position="598"/>
        <end position="607"/>
    </location>
</feature>
<feature type="domain" description="PH" evidence="2">
    <location>
        <begin position="155"/>
        <end position="259"/>
    </location>
</feature>
<protein>
    <submittedName>
        <fullName evidence="3">Putative PH domain-containing protein</fullName>
    </submittedName>
</protein>
<feature type="compositionally biased region" description="Low complexity" evidence="1">
    <location>
        <begin position="930"/>
        <end position="941"/>
    </location>
</feature>
<feature type="compositionally biased region" description="Low complexity" evidence="1">
    <location>
        <begin position="1395"/>
        <end position="1411"/>
    </location>
</feature>
<feature type="compositionally biased region" description="Low complexity" evidence="1">
    <location>
        <begin position="782"/>
        <end position="794"/>
    </location>
</feature>
<feature type="compositionally biased region" description="Polar residues" evidence="1">
    <location>
        <begin position="556"/>
        <end position="571"/>
    </location>
</feature>
<feature type="region of interest" description="Disordered" evidence="1">
    <location>
        <begin position="1"/>
        <end position="126"/>
    </location>
</feature>
<evidence type="ECO:0000259" key="2">
    <source>
        <dbReference type="SMART" id="SM00233"/>
    </source>
</evidence>
<dbReference type="Pfam" id="PF25381">
    <property type="entry name" value="PH_26"/>
    <property type="match status" value="1"/>
</dbReference>
<dbReference type="Proteomes" id="UP000027238">
    <property type="component" value="Unassembled WGS sequence"/>
</dbReference>
<evidence type="ECO:0000313" key="3">
    <source>
        <dbReference type="EMBL" id="KDN70366.1"/>
    </source>
</evidence>
<dbReference type="OMA" id="ASHTWDA"/>
<dbReference type="STRING" id="1173701.A0A066XX67"/>
<feature type="region of interest" description="Disordered" evidence="1">
    <location>
        <begin position="500"/>
        <end position="1011"/>
    </location>
</feature>
<feature type="compositionally biased region" description="Polar residues" evidence="1">
    <location>
        <begin position="1122"/>
        <end position="1134"/>
    </location>
</feature>
<comment type="caution">
    <text evidence="3">The sequence shown here is derived from an EMBL/GenBank/DDBJ whole genome shotgun (WGS) entry which is preliminary data.</text>
</comment>
<feature type="compositionally biased region" description="Pro residues" evidence="1">
    <location>
        <begin position="53"/>
        <end position="69"/>
    </location>
</feature>
<evidence type="ECO:0000313" key="4">
    <source>
        <dbReference type="Proteomes" id="UP000027238"/>
    </source>
</evidence>
<feature type="compositionally biased region" description="Polar residues" evidence="1">
    <location>
        <begin position="1383"/>
        <end position="1393"/>
    </location>
</feature>
<feature type="compositionally biased region" description="Pro residues" evidence="1">
    <location>
        <begin position="756"/>
        <end position="770"/>
    </location>
</feature>
<dbReference type="InterPro" id="IPR058155">
    <property type="entry name" value="Skg3/CAF120-like_PH"/>
</dbReference>
<organism evidence="3 4">
    <name type="scientific">Colletotrichum sublineola</name>
    <name type="common">Sorghum anthracnose fungus</name>
    <dbReference type="NCBI Taxonomy" id="1173701"/>
    <lineage>
        <taxon>Eukaryota</taxon>
        <taxon>Fungi</taxon>
        <taxon>Dikarya</taxon>
        <taxon>Ascomycota</taxon>
        <taxon>Pezizomycotina</taxon>
        <taxon>Sordariomycetes</taxon>
        <taxon>Hypocreomycetidae</taxon>
        <taxon>Glomerellales</taxon>
        <taxon>Glomerellaceae</taxon>
        <taxon>Colletotrichum</taxon>
        <taxon>Colletotrichum graminicola species complex</taxon>
    </lineage>
</organism>
<dbReference type="HOGENOM" id="CLU_005248_1_1_1"/>
<dbReference type="eggNOG" id="ENOG502QPV9">
    <property type="taxonomic scope" value="Eukaryota"/>
</dbReference>
<gene>
    <name evidence="3" type="ORF">CSUB01_09415</name>
</gene>
<dbReference type="FunFam" id="2.30.29.30:FF:000203">
    <property type="entry name" value="PH domain-containing protein"/>
    <property type="match status" value="1"/>
</dbReference>
<feature type="compositionally biased region" description="Low complexity" evidence="1">
    <location>
        <begin position="545"/>
        <end position="555"/>
    </location>
</feature>
<dbReference type="Gene3D" id="2.30.29.30">
    <property type="entry name" value="Pleckstrin-homology domain (PH domain)/Phosphotyrosine-binding domain (PTB)"/>
    <property type="match status" value="1"/>
</dbReference>
<feature type="compositionally biased region" description="Polar residues" evidence="1">
    <location>
        <begin position="972"/>
        <end position="988"/>
    </location>
</feature>
<dbReference type="InterPro" id="IPR011993">
    <property type="entry name" value="PH-like_dom_sf"/>
</dbReference>
<feature type="compositionally biased region" description="Polar residues" evidence="1">
    <location>
        <begin position="687"/>
        <end position="698"/>
    </location>
</feature>
<feature type="region of interest" description="Disordered" evidence="1">
    <location>
        <begin position="1290"/>
        <end position="1326"/>
    </location>
</feature>
<feature type="compositionally biased region" description="Polar residues" evidence="1">
    <location>
        <begin position="71"/>
        <end position="119"/>
    </location>
</feature>
<proteinExistence type="predicted"/>
<feature type="region of interest" description="Disordered" evidence="1">
    <location>
        <begin position="1350"/>
        <end position="1411"/>
    </location>
</feature>
<dbReference type="EMBL" id="JMSE01000355">
    <property type="protein sequence ID" value="KDN70366.1"/>
    <property type="molecule type" value="Genomic_DNA"/>
</dbReference>
<sequence>MLTKSTSSVGTVLSFMSQFSGTPRDSGKNQPTPNPSPPHDSTTPFPPYNHKAQPPPPPHQHTEPFPEPPSNFGQRPATPTSPTRPLSEYASSPANGTASSSPVNTPRSVTGRQRSSSRPLSMVMPYQPPLMDINEDTIPELQPIFTFLNSHANKLYQEGYFLKLDDQNTQGKPNADRTWTECFAQLVGTVLSLWDAAELDAAGEDGEILPKFINLTDASIKMNILSISTAGRNRYLLHFNSHHSLIQWTAGIRLSMYEHSTLQEAYTGALIAGKGKSLNNINLIMDRSKFKTEEWVRVRFGAGVPWRRCWCVISPPDEKEYAKAQKEMRKRSPYDRSTPILKGDIKFYDTKKDGKKQKKARPIATITDAYSSYAIYPQAKSLIDASTLLKIEGNITIHSEPPSSTEGFVFIMPETHPAVSGFEMLLRFLFPTWDTFNLYGRPGRLVASVLDPRSLMFAMPKHRRYGYLEILDVSGLILEEGSSSWSEREWRKKLKELTGKRMSAVDESQGARQRSSSKKSSRLSFSNGTGSPVPAKPRVGFADDSVSNRSSRSMSLGTPNRSETAPVTTSRAPPPLSGINKANHARNSSDPHLLGHGPQQNGESGCDSSYKDLPARGPTPVRDVLRSGTQSSEEDAARSTPVQGIEGSVRNMESPEPVAAPPAFNYGPNSKPAGKPYHSPDLRRATTRLSNTTLSQLTKAGGFVIPPDSPSDDSPECRSGEDTASPSNPLVHPEANPIRGGTANDTLSREALTSNPTPPPSGGLPPPIPPMNQKRSRSPLNQQSSGPPSSHPQDPLLPLCPKAQGPQGATGSPPSDARGPQQMRSPVEEQTPRPPQQQVRPQPSFSNFSRPDGARTPPVGGPGRVPTPEMRTRGMQPQAMGPPPLLHQSRDPRTQGRGVPLPGIDTNAAFQRKPLPARSDSLRSPHDTPVSSVSGSSWGNNLIDQAGFQQVQPRDPRHRTPLPEQQIHRAYTQRSDASNYDDASSTASPDYASRKSSETQHSQKSVERPRAGVLKTVGGAESPSSDFHIPDVNFGPTLNYAANQPARTKTPTPLNYQGAVPALQRPFSPAGLVSPLNVQGHNRQESEETVRKVAWQPGAAAMPTGQGISPEQFVQHRAAQSTTPMYSHGRTPSGNIMPMRSMTPTPTVNRSVSSEMLVRHSRSSSADLLQRPSSRGANTMLDIANSGEVSSHLSAREQEHVARMTGSPLISVAGRSGQQGQPGAGLVGAIHARERERQQAKQGLNTQAVQHAINQRQQQQVLAYQQQAYQQQMQRQQQQQVYQQQQMYAQQQHQQPMSPQGIYAQSNMSRGQMGPPRGLPNAYGAGPAQNFGYGQGGSYGPASHYGQAGSYGQGGGFPNPMAMRQGRQSPGPQMMDPRFMSQGAYSPGSQQVGRGQVYPAQYPGQGQGQAF</sequence>
<dbReference type="SMART" id="SM00233">
    <property type="entry name" value="PH"/>
    <property type="match status" value="1"/>
</dbReference>
<feature type="region of interest" description="Disordered" evidence="1">
    <location>
        <begin position="1122"/>
        <end position="1148"/>
    </location>
</feature>
<dbReference type="SUPFAM" id="SSF50729">
    <property type="entry name" value="PH domain-like"/>
    <property type="match status" value="1"/>
</dbReference>
<name>A0A066XX67_COLSU</name>
<dbReference type="InterPro" id="IPR001849">
    <property type="entry name" value="PH_domain"/>
</dbReference>
<keyword evidence="4" id="KW-1185">Reference proteome</keyword>
<evidence type="ECO:0000256" key="1">
    <source>
        <dbReference type="SAM" id="MobiDB-lite"/>
    </source>
</evidence>